<dbReference type="PANTHER" id="PTHR33116">
    <property type="entry name" value="REVERSE TRANSCRIPTASE ZINC-BINDING DOMAIN-CONTAINING PROTEIN-RELATED-RELATED"/>
    <property type="match status" value="1"/>
</dbReference>
<accession>A0A834LNK0</accession>
<reference evidence="1" key="1">
    <citation type="submission" date="2019-11" db="EMBL/GenBank/DDBJ databases">
        <authorList>
            <person name="Liu Y."/>
            <person name="Hou J."/>
            <person name="Li T.-Q."/>
            <person name="Guan C.-H."/>
            <person name="Wu X."/>
            <person name="Wu H.-Z."/>
            <person name="Ling F."/>
            <person name="Zhang R."/>
            <person name="Shi X.-G."/>
            <person name="Ren J.-P."/>
            <person name="Chen E.-F."/>
            <person name="Sun J.-M."/>
        </authorList>
    </citation>
    <scope>NUCLEOTIDE SEQUENCE</scope>
    <source>
        <strain evidence="1">Adult_tree_wgs_1</strain>
        <tissue evidence="1">Leaves</tissue>
    </source>
</reference>
<protein>
    <submittedName>
        <fullName evidence="1">Uncharacterized protein</fullName>
    </submittedName>
</protein>
<keyword evidence="2" id="KW-1185">Reference proteome</keyword>
<dbReference type="OrthoDB" id="1938246at2759"/>
<gene>
    <name evidence="1" type="ORF">RHSIM_Rhsim05G0117700</name>
</gene>
<comment type="caution">
    <text evidence="1">The sequence shown here is derived from an EMBL/GenBank/DDBJ whole genome shotgun (WGS) entry which is preliminary data.</text>
</comment>
<dbReference type="EMBL" id="WJXA01000005">
    <property type="protein sequence ID" value="KAF7143291.1"/>
    <property type="molecule type" value="Genomic_DNA"/>
</dbReference>
<sequence length="126" mass="14748">MEANGARYLGLLVFHGNSKRDLYSYVKDNTIKRLRRWKDNQVNHAGREVLLKSVVLPLPNYAISCFRLRKTILQQISSEVLWFWWGSKEGERKIHWIKWDKLSLCKGDGGLGLRDMESFNKVLLAK</sequence>
<proteinExistence type="predicted"/>
<organism evidence="1 2">
    <name type="scientific">Rhododendron simsii</name>
    <name type="common">Sims's rhododendron</name>
    <dbReference type="NCBI Taxonomy" id="118357"/>
    <lineage>
        <taxon>Eukaryota</taxon>
        <taxon>Viridiplantae</taxon>
        <taxon>Streptophyta</taxon>
        <taxon>Embryophyta</taxon>
        <taxon>Tracheophyta</taxon>
        <taxon>Spermatophyta</taxon>
        <taxon>Magnoliopsida</taxon>
        <taxon>eudicotyledons</taxon>
        <taxon>Gunneridae</taxon>
        <taxon>Pentapetalae</taxon>
        <taxon>asterids</taxon>
        <taxon>Ericales</taxon>
        <taxon>Ericaceae</taxon>
        <taxon>Ericoideae</taxon>
        <taxon>Rhodoreae</taxon>
        <taxon>Rhododendron</taxon>
    </lineage>
</organism>
<dbReference type="AlphaFoldDB" id="A0A834LNK0"/>
<name>A0A834LNK0_RHOSS</name>
<dbReference type="PANTHER" id="PTHR33116:SF86">
    <property type="entry name" value="REVERSE TRANSCRIPTASE DOMAIN-CONTAINING PROTEIN"/>
    <property type="match status" value="1"/>
</dbReference>
<evidence type="ECO:0000313" key="2">
    <source>
        <dbReference type="Proteomes" id="UP000626092"/>
    </source>
</evidence>
<dbReference type="Proteomes" id="UP000626092">
    <property type="component" value="Unassembled WGS sequence"/>
</dbReference>
<evidence type="ECO:0000313" key="1">
    <source>
        <dbReference type="EMBL" id="KAF7143291.1"/>
    </source>
</evidence>